<protein>
    <submittedName>
        <fullName evidence="2">Hybrid cluster protein-associated redox disulfide domain-containing protein</fullName>
    </submittedName>
</protein>
<dbReference type="NCBIfam" id="TIGR03980">
    <property type="entry name" value="prismane_assoc"/>
    <property type="match status" value="1"/>
</dbReference>
<reference evidence="2 3" key="1">
    <citation type="submission" date="2016-11" db="EMBL/GenBank/DDBJ databases">
        <authorList>
            <person name="Jaros S."/>
            <person name="Januszkiewicz K."/>
            <person name="Wedrychowicz H."/>
        </authorList>
    </citation>
    <scope>NUCLEOTIDE SEQUENCE [LARGE SCALE GENOMIC DNA]</scope>
    <source>
        <strain evidence="2 3">DSM 15930</strain>
    </source>
</reference>
<name>A0A1M7JZF7_9FIRM</name>
<evidence type="ECO:0000313" key="2">
    <source>
        <dbReference type="EMBL" id="SHM57927.1"/>
    </source>
</evidence>
<proteinExistence type="predicted"/>
<dbReference type="InterPro" id="IPR015077">
    <property type="entry name" value="DUF1858"/>
</dbReference>
<dbReference type="EMBL" id="FRCP01000012">
    <property type="protein sequence ID" value="SHM57927.1"/>
    <property type="molecule type" value="Genomic_DNA"/>
</dbReference>
<dbReference type="InterPro" id="IPR038062">
    <property type="entry name" value="ScdA-like_N_sf"/>
</dbReference>
<dbReference type="OrthoDB" id="15017at2"/>
<feature type="domain" description="DUF1858" evidence="1">
    <location>
        <begin position="13"/>
        <end position="65"/>
    </location>
</feature>
<gene>
    <name evidence="2" type="ORF">SAMN02746066_02482</name>
</gene>
<sequence length="70" mass="7774">MCMNTIMNYEDEITEQSIISDIIKHHPENADVLLMAGMHCVSCPSSRSETLEEACAVHGLDLDLILSQLL</sequence>
<organism evidence="2 3">
    <name type="scientific">Anaerosporobacter mobilis DSM 15930</name>
    <dbReference type="NCBI Taxonomy" id="1120996"/>
    <lineage>
        <taxon>Bacteria</taxon>
        <taxon>Bacillati</taxon>
        <taxon>Bacillota</taxon>
        <taxon>Clostridia</taxon>
        <taxon>Lachnospirales</taxon>
        <taxon>Lachnospiraceae</taxon>
        <taxon>Anaerosporobacter</taxon>
    </lineage>
</organism>
<evidence type="ECO:0000313" key="3">
    <source>
        <dbReference type="Proteomes" id="UP000184038"/>
    </source>
</evidence>
<dbReference type="Gene3D" id="1.10.3910.10">
    <property type="entry name" value="SP0561-like"/>
    <property type="match status" value="1"/>
</dbReference>
<dbReference type="SUPFAM" id="SSF140683">
    <property type="entry name" value="SP0561-like"/>
    <property type="match status" value="1"/>
</dbReference>
<dbReference type="AlphaFoldDB" id="A0A1M7JZF7"/>
<dbReference type="InterPro" id="IPR023883">
    <property type="entry name" value="CHP03980_redox-disulphide"/>
</dbReference>
<dbReference type="Pfam" id="PF08984">
    <property type="entry name" value="DUF1858"/>
    <property type="match status" value="1"/>
</dbReference>
<evidence type="ECO:0000259" key="1">
    <source>
        <dbReference type="Pfam" id="PF08984"/>
    </source>
</evidence>
<keyword evidence="3" id="KW-1185">Reference proteome</keyword>
<dbReference type="STRING" id="1120996.SAMN02746066_02482"/>
<dbReference type="PANTHER" id="PTHR39341:SF1">
    <property type="entry name" value="DUF1858 DOMAIN-CONTAINING PROTEIN"/>
    <property type="match status" value="1"/>
</dbReference>
<dbReference type="Proteomes" id="UP000184038">
    <property type="component" value="Unassembled WGS sequence"/>
</dbReference>
<dbReference type="PANTHER" id="PTHR39341">
    <property type="entry name" value="BSL7085 PROTEIN"/>
    <property type="match status" value="1"/>
</dbReference>
<accession>A0A1M7JZF7</accession>